<organism evidence="1 2">
    <name type="scientific">Xanthomonas arboricola pv. pruni MAFF 301420</name>
    <dbReference type="NCBI Taxonomy" id="1418095"/>
    <lineage>
        <taxon>Bacteria</taxon>
        <taxon>Pseudomonadati</taxon>
        <taxon>Pseudomonadota</taxon>
        <taxon>Gammaproteobacteria</taxon>
        <taxon>Lysobacterales</taxon>
        <taxon>Lysobacteraceae</taxon>
        <taxon>Xanthomonas</taxon>
    </lineage>
</organism>
<evidence type="ECO:0000313" key="2">
    <source>
        <dbReference type="Proteomes" id="UP000019084"/>
    </source>
</evidence>
<gene>
    <name evidence="1" type="ORF">XPR_2624</name>
</gene>
<dbReference type="Proteomes" id="UP000019084">
    <property type="component" value="Unassembled WGS sequence"/>
</dbReference>
<comment type="caution">
    <text evidence="1">The sequence shown here is derived from an EMBL/GenBank/DDBJ whole genome shotgun (WGS) entry which is preliminary data.</text>
</comment>
<dbReference type="EMBL" id="BAVC01000228">
    <property type="protein sequence ID" value="GAE55989.1"/>
    <property type="molecule type" value="Genomic_DNA"/>
</dbReference>
<dbReference type="InterPro" id="IPR043129">
    <property type="entry name" value="ATPase_NBD"/>
</dbReference>
<proteinExistence type="predicted"/>
<accession>W4SJ51</accession>
<dbReference type="AlphaFoldDB" id="W4SJ51"/>
<reference evidence="1 2" key="1">
    <citation type="submission" date="2014-01" db="EMBL/GenBank/DDBJ databases">
        <title>Genome sequence and analysis of Xanthomonas arboricola pv. pruni.</title>
        <authorList>
            <person name="Fujikawa T."/>
            <person name="Nakazono-Nagaoka E."/>
        </authorList>
    </citation>
    <scope>NUCLEOTIDE SEQUENCE [LARGE SCALE GENOMIC DNA]</scope>
    <source>
        <strain evidence="2">MAFF 301420</strain>
    </source>
</reference>
<feature type="non-terminal residue" evidence="1">
    <location>
        <position position="61"/>
    </location>
</feature>
<evidence type="ECO:0000313" key="1">
    <source>
        <dbReference type="EMBL" id="GAE55989.1"/>
    </source>
</evidence>
<dbReference type="SUPFAM" id="SSF53067">
    <property type="entry name" value="Actin-like ATPase domain"/>
    <property type="match status" value="1"/>
</dbReference>
<name>W4SJ51_9XANT</name>
<dbReference type="Gene3D" id="3.30.420.40">
    <property type="match status" value="1"/>
</dbReference>
<sequence length="61" mass="6406">MATRLSSIDAAALPHAADLLTLAVPALQRGEGVAPERVEPAYLRDNVALTLLEQQAARAAK</sequence>
<protein>
    <submittedName>
        <fullName evidence="1">Uncharacterized protein</fullName>
    </submittedName>
</protein>